<evidence type="ECO:0008006" key="2">
    <source>
        <dbReference type="Google" id="ProtNLM"/>
    </source>
</evidence>
<reference evidence="1" key="1">
    <citation type="submission" date="2016-10" db="EMBL/GenBank/DDBJ databases">
        <title>Sequence of Gallionella enrichment culture.</title>
        <authorList>
            <person name="Poehlein A."/>
            <person name="Muehling M."/>
            <person name="Daniel R."/>
        </authorList>
    </citation>
    <scope>NUCLEOTIDE SEQUENCE</scope>
</reference>
<proteinExistence type="predicted"/>
<comment type="caution">
    <text evidence="1">The sequence shown here is derived from an EMBL/GenBank/DDBJ whole genome shotgun (WGS) entry which is preliminary data.</text>
</comment>
<dbReference type="SUPFAM" id="SSF51126">
    <property type="entry name" value="Pectin lyase-like"/>
    <property type="match status" value="2"/>
</dbReference>
<organism evidence="1">
    <name type="scientific">mine drainage metagenome</name>
    <dbReference type="NCBI Taxonomy" id="410659"/>
    <lineage>
        <taxon>unclassified sequences</taxon>
        <taxon>metagenomes</taxon>
        <taxon>ecological metagenomes</taxon>
    </lineage>
</organism>
<protein>
    <recommendedName>
        <fullName evidence="2">Right handed beta helix domain-containing protein</fullName>
    </recommendedName>
</protein>
<sequence length="647" mass="66332">MPNNAVVNSNVLVGVIFAVLATVSSLASCGGSVGNTPLNTTTVIAFATPPLVASGSSSIITWSSTNSTSCTSSPVGISGTAGQYTTPSITATTTYTITCVGPTGSASQRVIISVAPNASISTILSVVATYSSMPVVGTTYYYCDCGTGASAGCVAGSDSKAGVSPSAPRQTIADAASRMRSVAGSPFTVALCKGGAFNALGALSVGSSTCAAGTTCNDLREYTPTTFTGIAKPIINNVAGATNLFTFNGNVGGVRVMNIALQGDGSSGNRAFFFYNGAHDVTVGNVDMSTFDIPFYNEPAGTMPNTNIKLTGSYIVNSTSIGYLGSGNYSEISYNYWESNGTTIDRDHTIYLSAHVPVSNINVIGNYIHGQRGPSCNGAPLVGHGTFDYLSISNNTVVIDPAAATGACWGISFGNGGYTTAYQRHTAISGNTIINGGNLALSVSSCPNCLIRNNLIIQDWAYGSSPGVGNWSVIGIGIPVDVARIGVDDINNGNVIVNNTIWFGPNSTGGATGIRLANEGTGHILANNTISYSSSTAGQGVNCFDYPLALTAYSFINNNHCYSAATFKWEKTNGPTLSAWRTYSGFDSLSIIGPPIFTNPGSGSTYDFHPNTGSPLLGSGSPLYAPTTTTDITGTPFLNPPAIGAYE</sequence>
<name>A0A1J5RUP3_9ZZZZ</name>
<accession>A0A1J5RUP3</accession>
<dbReference type="AlphaFoldDB" id="A0A1J5RUP3"/>
<evidence type="ECO:0000313" key="1">
    <source>
        <dbReference type="EMBL" id="OIQ99992.1"/>
    </source>
</evidence>
<gene>
    <name evidence="1" type="ORF">GALL_180080</name>
</gene>
<dbReference type="EMBL" id="MLJW01000100">
    <property type="protein sequence ID" value="OIQ99992.1"/>
    <property type="molecule type" value="Genomic_DNA"/>
</dbReference>
<dbReference type="InterPro" id="IPR011050">
    <property type="entry name" value="Pectin_lyase_fold/virulence"/>
</dbReference>